<sequence>MNSNPKSEILFRCSRLGDLVTEPRLKSEAISETAKTLVRNVWLQKEFGYKEDVMTDEMLKGHICEQDSLGLVKQVLGGEFRVKNTLRFRNDYIEGTPDIILKKQDFVEDVKTSYNLRTFTEAELIKNYYWQGQGYMWLTGKTKYRLMYCLVPTPEEIVTEQKKRWYFKFNCDESNPHYMEMAAQIEHNNNLISKLPAENRIKIFEFDFEPEKIEVLKAKILVSRQYYNTLKLPMAKRPIKEHD</sequence>
<name>A0A5M8QWQ2_9BACT</name>
<dbReference type="InterPro" id="IPR011335">
    <property type="entry name" value="Restrct_endonuc-II-like"/>
</dbReference>
<evidence type="ECO:0008006" key="3">
    <source>
        <dbReference type="Google" id="ProtNLM"/>
    </source>
</evidence>
<comment type="caution">
    <text evidence="1">The sequence shown here is derived from an EMBL/GenBank/DDBJ whole genome shotgun (WGS) entry which is preliminary data.</text>
</comment>
<organism evidence="1 2">
    <name type="scientific">Dyadobacter flavalbus</name>
    <dbReference type="NCBI Taxonomy" id="2579942"/>
    <lineage>
        <taxon>Bacteria</taxon>
        <taxon>Pseudomonadati</taxon>
        <taxon>Bacteroidota</taxon>
        <taxon>Cytophagia</taxon>
        <taxon>Cytophagales</taxon>
        <taxon>Spirosomataceae</taxon>
        <taxon>Dyadobacter</taxon>
    </lineage>
</organism>
<dbReference type="SUPFAM" id="SSF52980">
    <property type="entry name" value="Restriction endonuclease-like"/>
    <property type="match status" value="1"/>
</dbReference>
<proteinExistence type="predicted"/>
<evidence type="ECO:0000313" key="2">
    <source>
        <dbReference type="Proteomes" id="UP000323994"/>
    </source>
</evidence>
<gene>
    <name evidence="1" type="ORF">FEM33_15600</name>
</gene>
<dbReference type="InterPro" id="IPR011604">
    <property type="entry name" value="PDDEXK-like_dom_sf"/>
</dbReference>
<dbReference type="EMBL" id="VBSN01000044">
    <property type="protein sequence ID" value="KAA6438843.1"/>
    <property type="molecule type" value="Genomic_DNA"/>
</dbReference>
<dbReference type="OrthoDB" id="1492210at2"/>
<protein>
    <recommendedName>
        <fullName evidence="3">YqaJ viral recombinase domain-containing protein</fullName>
    </recommendedName>
</protein>
<dbReference type="AlphaFoldDB" id="A0A5M8QWQ2"/>
<accession>A0A5M8QWQ2</accession>
<evidence type="ECO:0000313" key="1">
    <source>
        <dbReference type="EMBL" id="KAA6438843.1"/>
    </source>
</evidence>
<dbReference type="RefSeq" id="WP_139012955.1">
    <property type="nucleotide sequence ID" value="NZ_VBSN01000044.1"/>
</dbReference>
<dbReference type="Proteomes" id="UP000323994">
    <property type="component" value="Unassembled WGS sequence"/>
</dbReference>
<reference evidence="1 2" key="1">
    <citation type="submission" date="2019-05" db="EMBL/GenBank/DDBJ databases">
        <authorList>
            <person name="Qu J.-H."/>
        </authorList>
    </citation>
    <scope>NUCLEOTIDE SEQUENCE [LARGE SCALE GENOMIC DNA]</scope>
    <source>
        <strain evidence="1 2">NS28</strain>
    </source>
</reference>
<keyword evidence="2" id="KW-1185">Reference proteome</keyword>
<dbReference type="Gene3D" id="3.90.320.10">
    <property type="match status" value="1"/>
</dbReference>